<feature type="repeat" description="PPR" evidence="2">
    <location>
        <begin position="414"/>
        <end position="448"/>
    </location>
</feature>
<feature type="repeat" description="PPR" evidence="2">
    <location>
        <begin position="212"/>
        <end position="246"/>
    </location>
</feature>
<dbReference type="PANTHER" id="PTHR47926">
    <property type="entry name" value="PENTATRICOPEPTIDE REPEAT-CONTAINING PROTEIN"/>
    <property type="match status" value="1"/>
</dbReference>
<proteinExistence type="predicted"/>
<feature type="repeat" description="PPR" evidence="2">
    <location>
        <begin position="282"/>
        <end position="312"/>
    </location>
</feature>
<dbReference type="EMBL" id="CM035419">
    <property type="protein sequence ID" value="KAH7415754.1"/>
    <property type="molecule type" value="Genomic_DNA"/>
</dbReference>
<feature type="repeat" description="PPR" evidence="2">
    <location>
        <begin position="720"/>
        <end position="754"/>
    </location>
</feature>
<keyword evidence="1" id="KW-0677">Repeat</keyword>
<evidence type="ECO:0000259" key="3">
    <source>
        <dbReference type="Pfam" id="PF14432"/>
    </source>
</evidence>
<dbReference type="PROSITE" id="PS51375">
    <property type="entry name" value="PPR"/>
    <property type="match status" value="7"/>
</dbReference>
<evidence type="ECO:0000256" key="2">
    <source>
        <dbReference type="PROSITE-ProRule" id="PRU00708"/>
    </source>
</evidence>
<evidence type="ECO:0000313" key="5">
    <source>
        <dbReference type="Proteomes" id="UP000825935"/>
    </source>
</evidence>
<dbReference type="Pfam" id="PF13041">
    <property type="entry name" value="PPR_2"/>
    <property type="match status" value="3"/>
</dbReference>
<feature type="repeat" description="PPR" evidence="2">
    <location>
        <begin position="111"/>
        <end position="145"/>
    </location>
</feature>
<dbReference type="InterPro" id="IPR011990">
    <property type="entry name" value="TPR-like_helical_dom_sf"/>
</dbReference>
<feature type="repeat" description="PPR" evidence="2">
    <location>
        <begin position="383"/>
        <end position="413"/>
    </location>
</feature>
<dbReference type="OMA" id="YLEDATH"/>
<gene>
    <name evidence="4" type="ORF">KP509_14G059200</name>
</gene>
<dbReference type="Pfam" id="PF01535">
    <property type="entry name" value="PPR"/>
    <property type="match status" value="5"/>
</dbReference>
<evidence type="ECO:0000313" key="4">
    <source>
        <dbReference type="EMBL" id="KAH7415757.1"/>
    </source>
</evidence>
<dbReference type="Pfam" id="PF14432">
    <property type="entry name" value="DYW_deaminase"/>
    <property type="match status" value="1"/>
</dbReference>
<organism evidence="4 5">
    <name type="scientific">Ceratopteris richardii</name>
    <name type="common">Triangle waterfern</name>
    <dbReference type="NCBI Taxonomy" id="49495"/>
    <lineage>
        <taxon>Eukaryota</taxon>
        <taxon>Viridiplantae</taxon>
        <taxon>Streptophyta</taxon>
        <taxon>Embryophyta</taxon>
        <taxon>Tracheophyta</taxon>
        <taxon>Polypodiopsida</taxon>
        <taxon>Polypodiidae</taxon>
        <taxon>Polypodiales</taxon>
        <taxon>Pteridineae</taxon>
        <taxon>Pteridaceae</taxon>
        <taxon>Parkerioideae</taxon>
        <taxon>Ceratopteris</taxon>
    </lineage>
</organism>
<dbReference type="GO" id="GO:0008270">
    <property type="term" value="F:zinc ion binding"/>
    <property type="evidence" value="ECO:0007669"/>
    <property type="project" value="InterPro"/>
</dbReference>
<keyword evidence="5" id="KW-1185">Reference proteome</keyword>
<dbReference type="GO" id="GO:0003723">
    <property type="term" value="F:RNA binding"/>
    <property type="evidence" value="ECO:0007669"/>
    <property type="project" value="InterPro"/>
</dbReference>
<dbReference type="FunFam" id="1.25.40.10:FF:000158">
    <property type="entry name" value="pentatricopeptide repeat-containing protein At2g33680"/>
    <property type="match status" value="1"/>
</dbReference>
<dbReference type="NCBIfam" id="TIGR00756">
    <property type="entry name" value="PPR"/>
    <property type="match status" value="8"/>
</dbReference>
<dbReference type="EMBL" id="CM035419">
    <property type="protein sequence ID" value="KAH7415757.1"/>
    <property type="molecule type" value="Genomic_DNA"/>
</dbReference>
<evidence type="ECO:0000256" key="1">
    <source>
        <dbReference type="ARBA" id="ARBA00022737"/>
    </source>
</evidence>
<dbReference type="GO" id="GO:0009451">
    <property type="term" value="P:RNA modification"/>
    <property type="evidence" value="ECO:0007669"/>
    <property type="project" value="InterPro"/>
</dbReference>
<dbReference type="PANTHER" id="PTHR47926:SF533">
    <property type="entry name" value="DYW DOMAIN-CONTAINING PROTEIN"/>
    <property type="match status" value="1"/>
</dbReference>
<protein>
    <recommendedName>
        <fullName evidence="3">DYW domain-containing protein</fullName>
    </recommendedName>
</protein>
<dbReference type="InterPro" id="IPR002885">
    <property type="entry name" value="PPR_rpt"/>
</dbReference>
<comment type="caution">
    <text evidence="4">The sequence shown here is derived from an EMBL/GenBank/DDBJ whole genome shotgun (WGS) entry which is preliminary data.</text>
</comment>
<dbReference type="AlphaFoldDB" id="A0A8T2TAK7"/>
<dbReference type="InterPro" id="IPR046960">
    <property type="entry name" value="PPR_At4g14850-like_plant"/>
</dbReference>
<reference evidence="4" key="1">
    <citation type="submission" date="2021-08" db="EMBL/GenBank/DDBJ databases">
        <title>WGS assembly of Ceratopteris richardii.</title>
        <authorList>
            <person name="Marchant D.B."/>
            <person name="Chen G."/>
            <person name="Jenkins J."/>
            <person name="Shu S."/>
            <person name="Leebens-Mack J."/>
            <person name="Grimwood J."/>
            <person name="Schmutz J."/>
            <person name="Soltis P."/>
            <person name="Soltis D."/>
            <person name="Chen Z.-H."/>
        </authorList>
    </citation>
    <scope>NUCLEOTIDE SEQUENCE</scope>
    <source>
        <strain evidence="4">Whitten #5841</strain>
        <tissue evidence="4">Leaf</tissue>
    </source>
</reference>
<dbReference type="Pfam" id="PF13812">
    <property type="entry name" value="PPR_3"/>
    <property type="match status" value="1"/>
</dbReference>
<dbReference type="Proteomes" id="UP000825935">
    <property type="component" value="Chromosome 14"/>
</dbReference>
<feature type="domain" description="DYW" evidence="3">
    <location>
        <begin position="944"/>
        <end position="1024"/>
    </location>
</feature>
<dbReference type="OrthoDB" id="10401614at2759"/>
<accession>A0A8T2TAK7</accession>
<dbReference type="Pfam" id="PF12854">
    <property type="entry name" value="PPR_1"/>
    <property type="match status" value="1"/>
</dbReference>
<dbReference type="FunFam" id="1.25.40.10:FF:000073">
    <property type="entry name" value="Pentatricopeptide repeat-containing protein chloroplastic"/>
    <property type="match status" value="1"/>
</dbReference>
<sequence length="1024" mass="114550">MACGERAIFLSRRFIDFHPKIVGDALPQQSVNFEGFGGRDLPSIQSIDLRFLLQSCKDAMSLSYVFDAHTIVVELAVESWAILANSLLQVYTDFGDLEDACHVLSTIRCRDKFMWNHMIKAYGTLGYAYEAFQCFDHMQMEGVLPDMFVYASLLSTSATRSTIIRGQQIHSIITNCGIPMDVVAGTALVNMYGKFGRLKDAVNVFYTIDKCDIAAWNALIANHAQQGHVQDSLEFLTLLQNQEVSPNKVTFMSILPAFVDSSAAFCGMEVHDLVLKYGFESDLNLANALLSMYGKCGRVEDGLMLFDSMPEKNTLTWTVTVQCLVQNGDSNNALLLFNQMQNEGAVPDSVTYINMLSAFSDQDSLVQGKIFHALLIPGLGKKDIELNNALLNMYSKCGSLETAESIFNGMVERSVISWNAMIYAYVQHEQNHSAIQLFTDMVSQNEAPDRVTFLSVLSACAQETGPQSFRVLEKAMDVHSMVVHYGMETDVVLGNTLILVYGKHKALQDAQGVFESLSDRNVVSWNIIIVEKVQDRKASEILSQMLEEGVMPNRNTITSILTACKHSSLLTFGKDTHARISVSMYGLDTVTGNRLIDMYLNCGSVSCAQEVFNCLLDRDIIIWTQMIGGYVNWRQNKLALNLFDRMQQESLGMDRVTLICILSACASCSALAKGKSLHACISGSGLEHDVAVGNALLNMYGKCGNMREAHTFFSQMAVTDVVSWSSMIANYAQHGHSKNALQVFDEMQHQNVVPDQITFLSVLSAFSHAGRVVEGCYWFRYMKQSLGIEPTLDHYNCMINLLGRAGMLTEAEEMIRDMPFEADIITWMTLLGASRFHVDVVRGEQYAREAFRLNPLDPAPYVMLSNIYFSAGREEQAVKVITEMKEMGMGQGKFCSFIQIGGKVHKFYDNDFSHPQREQIHSELQLLTRRLVEANDTYSKILLLKNDEFRQNLLNHGEKWALAFGIISTPLGTTLVISKDSEICFDCHTFIKLVSQITGREIILKDLRQSHYIHDGVCSCGDLW</sequence>
<dbReference type="GO" id="GO:0048731">
    <property type="term" value="P:system development"/>
    <property type="evidence" value="ECO:0007669"/>
    <property type="project" value="UniProtKB-ARBA"/>
</dbReference>
<name>A0A8T2TAK7_CERRI</name>
<dbReference type="InterPro" id="IPR032867">
    <property type="entry name" value="DYW_dom"/>
</dbReference>
<dbReference type="Gene3D" id="1.25.40.10">
    <property type="entry name" value="Tetratricopeptide repeat domain"/>
    <property type="match status" value="8"/>
</dbReference>
<feature type="repeat" description="PPR" evidence="2">
    <location>
        <begin position="313"/>
        <end position="347"/>
    </location>
</feature>
<dbReference type="FunFam" id="1.25.40.10:FF:000031">
    <property type="entry name" value="Pentatricopeptide repeat-containing protein mitochondrial"/>
    <property type="match status" value="1"/>
</dbReference>